<organism evidence="1 2">
    <name type="scientific">Truepera radiovictrix (strain DSM 17093 / CIP 108686 / LMG 22925 / RQ-24)</name>
    <dbReference type="NCBI Taxonomy" id="649638"/>
    <lineage>
        <taxon>Bacteria</taxon>
        <taxon>Thermotogati</taxon>
        <taxon>Deinococcota</taxon>
        <taxon>Deinococci</taxon>
        <taxon>Trueperales</taxon>
        <taxon>Trueperaceae</taxon>
        <taxon>Truepera</taxon>
    </lineage>
</organism>
<evidence type="ECO:0000313" key="1">
    <source>
        <dbReference type="EMBL" id="ADI13924.1"/>
    </source>
</evidence>
<accession>D7CU26</accession>
<evidence type="ECO:0000313" key="2">
    <source>
        <dbReference type="Proteomes" id="UP000000379"/>
    </source>
</evidence>
<dbReference type="Proteomes" id="UP000000379">
    <property type="component" value="Chromosome"/>
</dbReference>
<reference evidence="2" key="1">
    <citation type="submission" date="2010-05" db="EMBL/GenBank/DDBJ databases">
        <title>The complete genome of Truepera radiovictris DSM 17093.</title>
        <authorList>
            <consortium name="US DOE Joint Genome Institute (JGI-PGF)"/>
            <person name="Lucas S."/>
            <person name="Copeland A."/>
            <person name="Lapidus A."/>
            <person name="Glavina del Rio T."/>
            <person name="Dalin E."/>
            <person name="Tice H."/>
            <person name="Bruce D."/>
            <person name="Goodwin L."/>
            <person name="Pitluck S."/>
            <person name="Kyrpides N."/>
            <person name="Mavromatis K."/>
            <person name="Ovchinnikova G."/>
            <person name="Munk A.C."/>
            <person name="Detter J.C."/>
            <person name="Han C."/>
            <person name="Tapia R."/>
            <person name="Land M."/>
            <person name="Hauser L."/>
            <person name="Markowitz V."/>
            <person name="Cheng J.-F."/>
            <person name="Hugenholtz P."/>
            <person name="Woyke T."/>
            <person name="Wu D."/>
            <person name="Tindall B."/>
            <person name="Pomrenke H.G."/>
            <person name="Brambilla E."/>
            <person name="Klenk H.-P."/>
            <person name="Eisen J.A."/>
        </authorList>
    </citation>
    <scope>NUCLEOTIDE SEQUENCE [LARGE SCALE GENOMIC DNA]</scope>
    <source>
        <strain evidence="2">DSM 17093 / CIP 108686 / LMG 22925 / RQ-24</strain>
    </source>
</reference>
<evidence type="ECO:0008006" key="3">
    <source>
        <dbReference type="Google" id="ProtNLM"/>
    </source>
</evidence>
<protein>
    <recommendedName>
        <fullName evidence="3">Lipoprotein</fullName>
    </recommendedName>
</protein>
<dbReference type="HOGENOM" id="CLU_1758037_0_0_0"/>
<keyword evidence="2" id="KW-1185">Reference proteome</keyword>
<reference evidence="1 2" key="2">
    <citation type="journal article" date="2011" name="Stand. Genomic Sci.">
        <title>Complete genome sequence of Truepera radiovictrix type strain (RQ-24).</title>
        <authorList>
            <person name="Ivanova N."/>
            <person name="Rohde C."/>
            <person name="Munk C."/>
            <person name="Nolan M."/>
            <person name="Lucas S."/>
            <person name="Del Rio T.G."/>
            <person name="Tice H."/>
            <person name="Deshpande S."/>
            <person name="Cheng J.F."/>
            <person name="Tapia R."/>
            <person name="Han C."/>
            <person name="Goodwin L."/>
            <person name="Pitluck S."/>
            <person name="Liolios K."/>
            <person name="Mavromatis K."/>
            <person name="Mikhailova N."/>
            <person name="Pati A."/>
            <person name="Chen A."/>
            <person name="Palaniappan K."/>
            <person name="Land M."/>
            <person name="Hauser L."/>
            <person name="Chang Y.J."/>
            <person name="Jeffries C.D."/>
            <person name="Brambilla E."/>
            <person name="Rohde M."/>
            <person name="Goker M."/>
            <person name="Tindall B.J."/>
            <person name="Woyke T."/>
            <person name="Bristow J."/>
            <person name="Eisen J.A."/>
            <person name="Markowitz V."/>
            <person name="Hugenholtz P."/>
            <person name="Kyrpides N.C."/>
            <person name="Klenk H.P."/>
            <person name="Lapidus A."/>
        </authorList>
    </citation>
    <scope>NUCLEOTIDE SEQUENCE [LARGE SCALE GENOMIC DNA]</scope>
    <source>
        <strain evidence="2">DSM 17093 / CIP 108686 / LMG 22925 / RQ-24</strain>
    </source>
</reference>
<name>D7CU26_TRURR</name>
<dbReference type="EMBL" id="CP002049">
    <property type="protein sequence ID" value="ADI13924.1"/>
    <property type="molecule type" value="Genomic_DNA"/>
</dbReference>
<sequence length="148" mass="15781">MGGSRSRLGVLSLVLALLACQGVFSWAARAPGAPRELTFFFSAEAWGGTPFSVEEKQLAMGRALLRGGFERLEQPVAHLAVSPETPEARVRSFVAIFEVDASVRPPRIRTGYELELLVPDAPEPLAVELVNGVTGVTNIVQIAPDGAL</sequence>
<dbReference type="PROSITE" id="PS51257">
    <property type="entry name" value="PROKAR_LIPOPROTEIN"/>
    <property type="match status" value="1"/>
</dbReference>
<proteinExistence type="predicted"/>
<dbReference type="STRING" id="649638.Trad_0790"/>
<dbReference type="RefSeq" id="WP_013177296.1">
    <property type="nucleotide sequence ID" value="NC_014221.1"/>
</dbReference>
<gene>
    <name evidence="1" type="ordered locus">Trad_0790</name>
</gene>
<dbReference type="AlphaFoldDB" id="D7CU26"/>
<dbReference type="KEGG" id="tra:Trad_0790"/>